<evidence type="ECO:0000256" key="5">
    <source>
        <dbReference type="ARBA" id="ARBA00022630"/>
    </source>
</evidence>
<keyword evidence="7 11" id="KW-0560">Oxidoreductase</keyword>
<dbReference type="SUPFAM" id="SSF51905">
    <property type="entry name" value="FAD/NAD(P)-binding domain"/>
    <property type="match status" value="1"/>
</dbReference>
<comment type="cofactor">
    <cofactor evidence="11">
        <name>FAD</name>
        <dbReference type="ChEBI" id="CHEBI:57692"/>
    </cofactor>
    <text evidence="11">Binds 1 FAD per subunit.</text>
</comment>
<dbReference type="SUPFAM" id="SSF54373">
    <property type="entry name" value="FAD-linked reductases, C-terminal domain"/>
    <property type="match status" value="1"/>
</dbReference>
<reference evidence="13" key="2">
    <citation type="submission" date="2020-11" db="EMBL/GenBank/DDBJ databases">
        <authorList>
            <person name="McCartney M.A."/>
            <person name="Auch B."/>
            <person name="Kono T."/>
            <person name="Mallez S."/>
            <person name="Becker A."/>
            <person name="Gohl D.M."/>
            <person name="Silverstein K.A.T."/>
            <person name="Koren S."/>
            <person name="Bechman K.B."/>
            <person name="Herman A."/>
            <person name="Abrahante J.E."/>
            <person name="Garbe J."/>
        </authorList>
    </citation>
    <scope>NUCLEOTIDE SEQUENCE</scope>
    <source>
        <strain evidence="13">Duluth1</strain>
        <tissue evidence="13">Whole animal</tissue>
    </source>
</reference>
<evidence type="ECO:0000313" key="14">
    <source>
        <dbReference type="Proteomes" id="UP000828390"/>
    </source>
</evidence>
<keyword evidence="5 11" id="KW-0285">Flavoprotein</keyword>
<dbReference type="InterPro" id="IPR050464">
    <property type="entry name" value="Zeta_carotene_desat/Oxidored"/>
</dbReference>
<dbReference type="GO" id="GO:0004729">
    <property type="term" value="F:oxygen-dependent protoporphyrinogen oxidase activity"/>
    <property type="evidence" value="ECO:0007669"/>
    <property type="project" value="UniProtKB-UniRule"/>
</dbReference>
<dbReference type="PANTHER" id="PTHR42923">
    <property type="entry name" value="PROTOPORPHYRINOGEN OXIDASE"/>
    <property type="match status" value="1"/>
</dbReference>
<dbReference type="Pfam" id="PF01593">
    <property type="entry name" value="Amino_oxidase"/>
    <property type="match status" value="1"/>
</dbReference>
<comment type="pathway">
    <text evidence="2 11">Porphyrin-containing compound metabolism; protoporphyrin-IX biosynthesis; protoporphyrin-IX from protoporphyrinogen-IX: step 1/1.</text>
</comment>
<dbReference type="Proteomes" id="UP000828390">
    <property type="component" value="Unassembled WGS sequence"/>
</dbReference>
<dbReference type="GO" id="GO:0005743">
    <property type="term" value="C:mitochondrial inner membrane"/>
    <property type="evidence" value="ECO:0007669"/>
    <property type="project" value="UniProtKB-SubCell"/>
</dbReference>
<comment type="subcellular location">
    <subcellularLocation>
        <location evidence="11">Mitochondrion inner membrane</location>
    </subcellularLocation>
</comment>
<gene>
    <name evidence="13" type="ORF">DPMN_148536</name>
</gene>
<dbReference type="OrthoDB" id="419752at2759"/>
<evidence type="ECO:0000256" key="2">
    <source>
        <dbReference type="ARBA" id="ARBA00005073"/>
    </source>
</evidence>
<dbReference type="InterPro" id="IPR036188">
    <property type="entry name" value="FAD/NAD-bd_sf"/>
</dbReference>
<feature type="domain" description="Amine oxidase" evidence="12">
    <location>
        <begin position="11"/>
        <end position="418"/>
    </location>
</feature>
<dbReference type="PANTHER" id="PTHR42923:SF3">
    <property type="entry name" value="PROTOPORPHYRINOGEN OXIDASE"/>
    <property type="match status" value="1"/>
</dbReference>
<comment type="similarity">
    <text evidence="3 11">Belongs to the protoporphyrinogen/coproporphyrinogen oxidase family. Protoporphyrinogen oxidase subfamily.</text>
</comment>
<organism evidence="13 14">
    <name type="scientific">Dreissena polymorpha</name>
    <name type="common">Zebra mussel</name>
    <name type="synonym">Mytilus polymorpha</name>
    <dbReference type="NCBI Taxonomy" id="45954"/>
    <lineage>
        <taxon>Eukaryota</taxon>
        <taxon>Metazoa</taxon>
        <taxon>Spiralia</taxon>
        <taxon>Lophotrochozoa</taxon>
        <taxon>Mollusca</taxon>
        <taxon>Bivalvia</taxon>
        <taxon>Autobranchia</taxon>
        <taxon>Heteroconchia</taxon>
        <taxon>Euheterodonta</taxon>
        <taxon>Imparidentia</taxon>
        <taxon>Neoheterodontei</taxon>
        <taxon>Myida</taxon>
        <taxon>Dreissenoidea</taxon>
        <taxon>Dreissenidae</taxon>
        <taxon>Dreissena</taxon>
    </lineage>
</organism>
<evidence type="ECO:0000256" key="11">
    <source>
        <dbReference type="RuleBase" id="RU367069"/>
    </source>
</evidence>
<evidence type="ECO:0000256" key="6">
    <source>
        <dbReference type="ARBA" id="ARBA00022827"/>
    </source>
</evidence>
<evidence type="ECO:0000259" key="12">
    <source>
        <dbReference type="Pfam" id="PF01593"/>
    </source>
</evidence>
<protein>
    <recommendedName>
        <fullName evidence="4 11">Protoporphyrinogen oxidase</fullName>
        <ecNumber evidence="4 11">1.3.3.4</ecNumber>
    </recommendedName>
</protein>
<dbReference type="NCBIfam" id="TIGR00562">
    <property type="entry name" value="proto_IX_ox"/>
    <property type="match status" value="1"/>
</dbReference>
<sequence>MPTAVVIGGGISGLSSAYYLKKSAKFSKIIILEASNRVGGWIKTVTSEGGAKMELGPRSLRATGIPAGFNSLCLIEDLGLSKDVIHVSRHEPAAQNRFIYAKGALHKLPNKFSAFFKKQAPFSAPLFLHSFRDILTKPSELEDESVYDFVTRRFHAELAEFAVDPLCRGIFAGDCRKLSLHSCFPLLREAEKVGGGPVIKGLLKISRRPIPPRRQSTLFDTMRKETWSAFSFRQGLQTLPETLRDSLTSSQGVELVLDTPCSEVMFDDGKAKIVINGETLDADHVVSSIFAPDFASLLNQEQQNLKENLSKISAVNAVVVCVEFDGQVVPPTPGFGHLLPSSEDKAVLGVIYDSCTFPTHDRTDRPGSRYTIMLGGAWFDDLKAVVPSMTDEALGQYAVKALQKHLGFTQTPAKIKVEVMKNCIPQYIIGHENILEDVFAEIRAERLPLSLVGSSYRGPSIHDCMNNARVEIERVTGASLL</sequence>
<keyword evidence="14" id="KW-1185">Reference proteome</keyword>
<keyword evidence="9 11" id="KW-0627">Porphyrin biosynthesis</keyword>
<dbReference type="AlphaFoldDB" id="A0A9D4J4G0"/>
<keyword evidence="6 11" id="KW-0274">FAD</keyword>
<comment type="catalytic activity">
    <reaction evidence="10 11">
        <text>protoporphyrinogen IX + 3 O2 = protoporphyrin IX + 3 H2O2</text>
        <dbReference type="Rhea" id="RHEA:25576"/>
        <dbReference type="ChEBI" id="CHEBI:15379"/>
        <dbReference type="ChEBI" id="CHEBI:16240"/>
        <dbReference type="ChEBI" id="CHEBI:57306"/>
        <dbReference type="ChEBI" id="CHEBI:57307"/>
        <dbReference type="EC" id="1.3.3.4"/>
    </reaction>
</comment>
<dbReference type="InterPro" id="IPR002937">
    <property type="entry name" value="Amino_oxidase"/>
</dbReference>
<evidence type="ECO:0000256" key="8">
    <source>
        <dbReference type="ARBA" id="ARBA00023133"/>
    </source>
</evidence>
<dbReference type="EC" id="1.3.3.4" evidence="4 11"/>
<evidence type="ECO:0000256" key="7">
    <source>
        <dbReference type="ARBA" id="ARBA00023002"/>
    </source>
</evidence>
<reference evidence="13" key="1">
    <citation type="journal article" date="2019" name="bioRxiv">
        <title>The Genome of the Zebra Mussel, Dreissena polymorpha: A Resource for Invasive Species Research.</title>
        <authorList>
            <person name="McCartney M.A."/>
            <person name="Auch B."/>
            <person name="Kono T."/>
            <person name="Mallez S."/>
            <person name="Zhang Y."/>
            <person name="Obille A."/>
            <person name="Becker A."/>
            <person name="Abrahante J.E."/>
            <person name="Garbe J."/>
            <person name="Badalamenti J.P."/>
            <person name="Herman A."/>
            <person name="Mangelson H."/>
            <person name="Liachko I."/>
            <person name="Sullivan S."/>
            <person name="Sone E.D."/>
            <person name="Koren S."/>
            <person name="Silverstein K.A.T."/>
            <person name="Beckman K.B."/>
            <person name="Gohl D.M."/>
        </authorList>
    </citation>
    <scope>NUCLEOTIDE SEQUENCE</scope>
    <source>
        <strain evidence="13">Duluth1</strain>
        <tissue evidence="13">Whole animal</tissue>
    </source>
</reference>
<proteinExistence type="inferred from homology"/>
<comment type="caution">
    <text evidence="13">The sequence shown here is derived from an EMBL/GenBank/DDBJ whole genome shotgun (WGS) entry which is preliminary data.</text>
</comment>
<dbReference type="Gene3D" id="3.50.50.60">
    <property type="entry name" value="FAD/NAD(P)-binding domain"/>
    <property type="match status" value="1"/>
</dbReference>
<evidence type="ECO:0000256" key="3">
    <source>
        <dbReference type="ARBA" id="ARBA00010551"/>
    </source>
</evidence>
<dbReference type="InterPro" id="IPR004572">
    <property type="entry name" value="Protoporphyrinogen_oxidase"/>
</dbReference>
<keyword evidence="8 11" id="KW-0350">Heme biosynthesis</keyword>
<evidence type="ECO:0000256" key="1">
    <source>
        <dbReference type="ARBA" id="ARBA00002600"/>
    </source>
</evidence>
<evidence type="ECO:0000256" key="9">
    <source>
        <dbReference type="ARBA" id="ARBA00023244"/>
    </source>
</evidence>
<dbReference type="GO" id="GO:0006782">
    <property type="term" value="P:protoporphyrinogen IX biosynthetic process"/>
    <property type="evidence" value="ECO:0007669"/>
    <property type="project" value="UniProtKB-UniRule"/>
</dbReference>
<evidence type="ECO:0000256" key="4">
    <source>
        <dbReference type="ARBA" id="ARBA00012867"/>
    </source>
</evidence>
<evidence type="ECO:0000313" key="13">
    <source>
        <dbReference type="EMBL" id="KAH3794992.1"/>
    </source>
</evidence>
<name>A0A9D4J4G0_DREPO</name>
<evidence type="ECO:0000256" key="10">
    <source>
        <dbReference type="ARBA" id="ARBA00047554"/>
    </source>
</evidence>
<accession>A0A9D4J4G0</accession>
<dbReference type="EMBL" id="JAIWYP010000007">
    <property type="protein sequence ID" value="KAH3794992.1"/>
    <property type="molecule type" value="Genomic_DNA"/>
</dbReference>
<comment type="function">
    <text evidence="1 11">Catalyzes the 6-electron oxidation of protoporphyrinogen-IX to form protoporphyrin-IX.</text>
</comment>